<reference evidence="1" key="2">
    <citation type="journal article" date="2015" name="Fish Shellfish Immunol.">
        <title>Early steps in the European eel (Anguilla anguilla)-Vibrio vulnificus interaction in the gills: Role of the RtxA13 toxin.</title>
        <authorList>
            <person name="Callol A."/>
            <person name="Pajuelo D."/>
            <person name="Ebbesson L."/>
            <person name="Teles M."/>
            <person name="MacKenzie S."/>
            <person name="Amaro C."/>
        </authorList>
    </citation>
    <scope>NUCLEOTIDE SEQUENCE</scope>
</reference>
<reference evidence="1" key="1">
    <citation type="submission" date="2014-11" db="EMBL/GenBank/DDBJ databases">
        <authorList>
            <person name="Amaro Gonzalez C."/>
        </authorList>
    </citation>
    <scope>NUCLEOTIDE SEQUENCE</scope>
</reference>
<protein>
    <submittedName>
        <fullName evidence="1">Uncharacterized protein</fullName>
    </submittedName>
</protein>
<sequence length="41" mass="4957">MHFYKEFKTGISAACAGISDWLWNDAVQFIWLRKWFSRSMQ</sequence>
<accession>A0A0E9UUR7</accession>
<name>A0A0E9UUR7_ANGAN</name>
<dbReference type="EMBL" id="GBXM01039086">
    <property type="protein sequence ID" value="JAH69491.1"/>
    <property type="molecule type" value="Transcribed_RNA"/>
</dbReference>
<organism evidence="1">
    <name type="scientific">Anguilla anguilla</name>
    <name type="common">European freshwater eel</name>
    <name type="synonym">Muraena anguilla</name>
    <dbReference type="NCBI Taxonomy" id="7936"/>
    <lineage>
        <taxon>Eukaryota</taxon>
        <taxon>Metazoa</taxon>
        <taxon>Chordata</taxon>
        <taxon>Craniata</taxon>
        <taxon>Vertebrata</taxon>
        <taxon>Euteleostomi</taxon>
        <taxon>Actinopterygii</taxon>
        <taxon>Neopterygii</taxon>
        <taxon>Teleostei</taxon>
        <taxon>Anguilliformes</taxon>
        <taxon>Anguillidae</taxon>
        <taxon>Anguilla</taxon>
    </lineage>
</organism>
<evidence type="ECO:0000313" key="1">
    <source>
        <dbReference type="EMBL" id="JAH69491.1"/>
    </source>
</evidence>
<dbReference type="AlphaFoldDB" id="A0A0E9UUR7"/>
<proteinExistence type="predicted"/>